<dbReference type="EMBL" id="JAGGDJ010000003">
    <property type="protein sequence ID" value="MBO7744165.1"/>
    <property type="molecule type" value="Genomic_DNA"/>
</dbReference>
<feature type="domain" description="Helix-turn-helix" evidence="1">
    <location>
        <begin position="39"/>
        <end position="93"/>
    </location>
</feature>
<proteinExistence type="predicted"/>
<sequence length="113" mass="13109">MQFEKETSDFFKSIKQKLIEEIRGELLPIIYTEVYHHCLTVPDAARYTGLSEDTIYTLCKQKQIPHYRGGAANSKKPKIFFRAGSLDKWMHEQEKENCIGWGEGAVQNEPMLK</sequence>
<gene>
    <name evidence="2" type="ORF">I8J29_08170</name>
</gene>
<evidence type="ECO:0000259" key="1">
    <source>
        <dbReference type="Pfam" id="PF12728"/>
    </source>
</evidence>
<keyword evidence="3" id="KW-1185">Reference proteome</keyword>
<evidence type="ECO:0000313" key="2">
    <source>
        <dbReference type="EMBL" id="MBO7744165.1"/>
    </source>
</evidence>
<organism evidence="2 3">
    <name type="scientific">Paenibacillus artemisiicola</name>
    <dbReference type="NCBI Taxonomy" id="1172618"/>
    <lineage>
        <taxon>Bacteria</taxon>
        <taxon>Bacillati</taxon>
        <taxon>Bacillota</taxon>
        <taxon>Bacilli</taxon>
        <taxon>Bacillales</taxon>
        <taxon>Paenibacillaceae</taxon>
        <taxon>Paenibacillus</taxon>
    </lineage>
</organism>
<protein>
    <submittedName>
        <fullName evidence="2">Helix-turn-helix domain-containing protein</fullName>
    </submittedName>
</protein>
<dbReference type="RefSeq" id="WP_208847108.1">
    <property type="nucleotide sequence ID" value="NZ_JAGGDJ010000003.1"/>
</dbReference>
<accession>A0ABS3W780</accession>
<dbReference type="Pfam" id="PF12728">
    <property type="entry name" value="HTH_17"/>
    <property type="match status" value="1"/>
</dbReference>
<dbReference type="Proteomes" id="UP000670947">
    <property type="component" value="Unassembled WGS sequence"/>
</dbReference>
<evidence type="ECO:0000313" key="3">
    <source>
        <dbReference type="Proteomes" id="UP000670947"/>
    </source>
</evidence>
<reference evidence="2 3" key="1">
    <citation type="submission" date="2021-03" db="EMBL/GenBank/DDBJ databases">
        <title>Paenibacillus artemisicola MWE-103 whole genome sequence.</title>
        <authorList>
            <person name="Ham Y.J."/>
        </authorList>
    </citation>
    <scope>NUCLEOTIDE SEQUENCE [LARGE SCALE GENOMIC DNA]</scope>
    <source>
        <strain evidence="2 3">MWE-103</strain>
    </source>
</reference>
<name>A0ABS3W780_9BACL</name>
<dbReference type="InterPro" id="IPR041657">
    <property type="entry name" value="HTH_17"/>
</dbReference>
<comment type="caution">
    <text evidence="2">The sequence shown here is derived from an EMBL/GenBank/DDBJ whole genome shotgun (WGS) entry which is preliminary data.</text>
</comment>